<dbReference type="Proteomes" id="UP000694892">
    <property type="component" value="Chromosome 1S"/>
</dbReference>
<dbReference type="AlphaFoldDB" id="A0A974I0A4"/>
<organism evidence="1 2">
    <name type="scientific">Xenopus laevis</name>
    <name type="common">African clawed frog</name>
    <dbReference type="NCBI Taxonomy" id="8355"/>
    <lineage>
        <taxon>Eukaryota</taxon>
        <taxon>Metazoa</taxon>
        <taxon>Chordata</taxon>
        <taxon>Craniata</taxon>
        <taxon>Vertebrata</taxon>
        <taxon>Euteleostomi</taxon>
        <taxon>Amphibia</taxon>
        <taxon>Batrachia</taxon>
        <taxon>Anura</taxon>
        <taxon>Pipoidea</taxon>
        <taxon>Pipidae</taxon>
        <taxon>Xenopodinae</taxon>
        <taxon>Xenopus</taxon>
        <taxon>Xenopus</taxon>
    </lineage>
</organism>
<accession>A0A974I0A4</accession>
<proteinExistence type="predicted"/>
<evidence type="ECO:0000313" key="1">
    <source>
        <dbReference type="EMBL" id="OCT96919.1"/>
    </source>
</evidence>
<sequence>MPKCIYINRMISEVGQGALSTRGAVCACQMVPPYLHVHERVSGRCRAADIGQGVGPMMICSDSGAQLKPQPQLEAQEIRNSFCTNVYLQWL</sequence>
<reference evidence="2" key="1">
    <citation type="journal article" date="2016" name="Nature">
        <title>Genome evolution in the allotetraploid frog Xenopus laevis.</title>
        <authorList>
            <person name="Session A.M."/>
            <person name="Uno Y."/>
            <person name="Kwon T."/>
            <person name="Chapman J.A."/>
            <person name="Toyoda A."/>
            <person name="Takahashi S."/>
            <person name="Fukui A."/>
            <person name="Hikosaka A."/>
            <person name="Suzuki A."/>
            <person name="Kondo M."/>
            <person name="van Heeringen S.J."/>
            <person name="Quigley I."/>
            <person name="Heinz S."/>
            <person name="Ogino H."/>
            <person name="Ochi H."/>
            <person name="Hellsten U."/>
            <person name="Lyons J.B."/>
            <person name="Simakov O."/>
            <person name="Putnam N."/>
            <person name="Stites J."/>
            <person name="Kuroki Y."/>
            <person name="Tanaka T."/>
            <person name="Michiue T."/>
            <person name="Watanabe M."/>
            <person name="Bogdanovic O."/>
            <person name="Lister R."/>
            <person name="Georgiou G."/>
            <person name="Paranjpe S.S."/>
            <person name="van Kruijsbergen I."/>
            <person name="Shu S."/>
            <person name="Carlson J."/>
            <person name="Kinoshita T."/>
            <person name="Ohta Y."/>
            <person name="Mawaribuchi S."/>
            <person name="Jenkins J."/>
            <person name="Grimwood J."/>
            <person name="Schmutz J."/>
            <person name="Mitros T."/>
            <person name="Mozaffari S.V."/>
            <person name="Suzuki Y."/>
            <person name="Haramoto Y."/>
            <person name="Yamamoto T.S."/>
            <person name="Takagi C."/>
            <person name="Heald R."/>
            <person name="Miller K."/>
            <person name="Haudenschild C."/>
            <person name="Kitzman J."/>
            <person name="Nakayama T."/>
            <person name="Izutsu Y."/>
            <person name="Robert J."/>
            <person name="Fortriede J."/>
            <person name="Burns K."/>
            <person name="Lotay V."/>
            <person name="Karimi K."/>
            <person name="Yasuoka Y."/>
            <person name="Dichmann D.S."/>
            <person name="Flajnik M.F."/>
            <person name="Houston D.W."/>
            <person name="Shendure J."/>
            <person name="DuPasquier L."/>
            <person name="Vize P.D."/>
            <person name="Zorn A.M."/>
            <person name="Ito M."/>
            <person name="Marcotte E.M."/>
            <person name="Wallingford J.B."/>
            <person name="Ito Y."/>
            <person name="Asashima M."/>
            <person name="Ueno N."/>
            <person name="Matsuda Y."/>
            <person name="Veenstra G.J."/>
            <person name="Fujiyama A."/>
            <person name="Harland R.M."/>
            <person name="Taira M."/>
            <person name="Rokhsar D.S."/>
        </authorList>
    </citation>
    <scope>NUCLEOTIDE SEQUENCE [LARGE SCALE GENOMIC DNA]</scope>
    <source>
        <strain evidence="2">J</strain>
    </source>
</reference>
<gene>
    <name evidence="1" type="ORF">XELAEV_18009136mg</name>
</gene>
<protein>
    <submittedName>
        <fullName evidence="1">Uncharacterized protein</fullName>
    </submittedName>
</protein>
<dbReference type="EMBL" id="CM004467">
    <property type="protein sequence ID" value="OCT96919.1"/>
    <property type="molecule type" value="Genomic_DNA"/>
</dbReference>
<evidence type="ECO:0000313" key="2">
    <source>
        <dbReference type="Proteomes" id="UP000694892"/>
    </source>
</evidence>
<name>A0A974I0A4_XENLA</name>